<dbReference type="NCBIfam" id="TIGR01613">
    <property type="entry name" value="primase_Cterm"/>
    <property type="match status" value="1"/>
</dbReference>
<evidence type="ECO:0000313" key="6">
    <source>
        <dbReference type="Proteomes" id="UP000542776"/>
    </source>
</evidence>
<dbReference type="Pfam" id="PF08706">
    <property type="entry name" value="D5_N"/>
    <property type="match status" value="1"/>
</dbReference>
<evidence type="ECO:0000259" key="4">
    <source>
        <dbReference type="PROSITE" id="PS51206"/>
    </source>
</evidence>
<feature type="domain" description="SF3 helicase" evidence="4">
    <location>
        <begin position="524"/>
        <end position="683"/>
    </location>
</feature>
<accession>A0A7W6MKB0</accession>
<dbReference type="InterPro" id="IPR051620">
    <property type="entry name" value="ORF904-like_C"/>
</dbReference>
<dbReference type="PANTHER" id="PTHR35372">
    <property type="entry name" value="ATP BINDING PROTEIN-RELATED"/>
    <property type="match status" value="1"/>
</dbReference>
<dbReference type="InterPro" id="IPR027417">
    <property type="entry name" value="P-loop_NTPase"/>
</dbReference>
<keyword evidence="2" id="KW-0378">Hydrolase</keyword>
<dbReference type="RefSeq" id="WP_183200398.1">
    <property type="nucleotide sequence ID" value="NZ_JACIEK010000007.1"/>
</dbReference>
<dbReference type="InterPro" id="IPR006500">
    <property type="entry name" value="Helicase_put_C_phage/plasmid"/>
</dbReference>
<sequence>MTQHINLKTVHAAIDPLALYLSAFATGGLDTLMASVAVIYDPDIEALLGGGPSPLDRPLNVTFFPKQSAQQKRERLLSLRDLASIIMETNASGDTDEQAKTELPWLKLARFGNRKTDKGALRSNMNVEAISGVEIDYDGGELSIEDACRMLEAARVSALAYETATSRPEKHKWRVLCPLSQELPGSERERLVRRLNGLFAGKIDQGASFTLSQAFYYGGIQGRRPDVAFADGRFLDLADDLDARALEKVRPTSTGKSTSGKVDERALLDAITAGEDYHGSTITLAGYWATKGVGFVDAFAKLQKAFDEVPKAQRDGRWSTRRGDIQGVLAHVYGKESAKDLPEPIDVDTAFDSEPEGEKTVAGFALDHDGVIRAFTKRYRGKLKFDHDAGSWFRFDGSHWQAEKTKLAHHFARKTSTEMARANPKDGAVKALKSVPTWEAIERGARTDRNFAVTADTWDCDLMLLGTPGGTVDLRTGELRPADPADHISKVTAVAPIPLANFVPERDCPMWLRFLDHALAGDAATIRLLQQWGGYSLTGDTKEQKLVFAYGPGGAGKGTAINTIGDIMGDYAVNVPMETLTVSKHDAHPTELARLRGARMARASETEKGRAWAENRIKVLTGQDTITARFMLKDFFEFKPQFKLTIFGNNAPSLKDVDAAIRRRFIIMPFNNPPAERDLDLPEKLKAEWPAILSWLIAGCLDWKANELIRPSVVNAATEAYFSEQDVFGQWLEECCEVGPSFVAKADDLWQSWQGYAMRFGEDPGSKKRTFPEHLSQRGFEALRNTAGIRGAGRRGVRLLEEAFDEDDQIG</sequence>
<evidence type="ECO:0000256" key="1">
    <source>
        <dbReference type="ARBA" id="ARBA00022741"/>
    </source>
</evidence>
<keyword evidence="1" id="KW-0547">Nucleotide-binding</keyword>
<dbReference type="GO" id="GO:0016787">
    <property type="term" value="F:hydrolase activity"/>
    <property type="evidence" value="ECO:0007669"/>
    <property type="project" value="UniProtKB-KW"/>
</dbReference>
<keyword evidence="3" id="KW-0067">ATP-binding</keyword>
<proteinExistence type="predicted"/>
<protein>
    <submittedName>
        <fullName evidence="5">P4 family phage/plasmid primase-like protein</fullName>
    </submittedName>
</protein>
<evidence type="ECO:0000256" key="2">
    <source>
        <dbReference type="ARBA" id="ARBA00022801"/>
    </source>
</evidence>
<dbReference type="AlphaFoldDB" id="A0A7W6MKB0"/>
<comment type="caution">
    <text evidence="5">The sequence shown here is derived from an EMBL/GenBank/DDBJ whole genome shotgun (WGS) entry which is preliminary data.</text>
</comment>
<dbReference type="InterPro" id="IPR014015">
    <property type="entry name" value="Helicase_SF3_DNA-vir"/>
</dbReference>
<dbReference type="GO" id="GO:0005524">
    <property type="term" value="F:ATP binding"/>
    <property type="evidence" value="ECO:0007669"/>
    <property type="project" value="UniProtKB-KW"/>
</dbReference>
<dbReference type="Proteomes" id="UP000542776">
    <property type="component" value="Unassembled WGS sequence"/>
</dbReference>
<dbReference type="EMBL" id="JACIEK010000007">
    <property type="protein sequence ID" value="MBB3998865.1"/>
    <property type="molecule type" value="Genomic_DNA"/>
</dbReference>
<evidence type="ECO:0000256" key="3">
    <source>
        <dbReference type="ARBA" id="ARBA00022840"/>
    </source>
</evidence>
<reference evidence="5 6" key="1">
    <citation type="submission" date="2020-08" db="EMBL/GenBank/DDBJ databases">
        <title>Genomic Encyclopedia of Type Strains, Phase IV (KMG-IV): sequencing the most valuable type-strain genomes for metagenomic binning, comparative biology and taxonomic classification.</title>
        <authorList>
            <person name="Goeker M."/>
        </authorList>
    </citation>
    <scope>NUCLEOTIDE SEQUENCE [LARGE SCALE GENOMIC DNA]</scope>
    <source>
        <strain evidence="5 6">DSM 102238</strain>
    </source>
</reference>
<gene>
    <name evidence="5" type="ORF">GGR04_002720</name>
</gene>
<evidence type="ECO:0000313" key="5">
    <source>
        <dbReference type="EMBL" id="MBB3998865.1"/>
    </source>
</evidence>
<dbReference type="SMART" id="SM00885">
    <property type="entry name" value="D5_N"/>
    <property type="match status" value="1"/>
</dbReference>
<dbReference type="PROSITE" id="PS51206">
    <property type="entry name" value="SF3_HELICASE_1"/>
    <property type="match status" value="1"/>
</dbReference>
<keyword evidence="6" id="KW-1185">Reference proteome</keyword>
<dbReference type="SUPFAM" id="SSF52540">
    <property type="entry name" value="P-loop containing nucleoside triphosphate hydrolases"/>
    <property type="match status" value="1"/>
</dbReference>
<organism evidence="5 6">
    <name type="scientific">Aureimonas pseudogalii</name>
    <dbReference type="NCBI Taxonomy" id="1744844"/>
    <lineage>
        <taxon>Bacteria</taxon>
        <taxon>Pseudomonadati</taxon>
        <taxon>Pseudomonadota</taxon>
        <taxon>Alphaproteobacteria</taxon>
        <taxon>Hyphomicrobiales</taxon>
        <taxon>Aurantimonadaceae</taxon>
        <taxon>Aureimonas</taxon>
    </lineage>
</organism>
<dbReference type="Pfam" id="PF19263">
    <property type="entry name" value="DUF5906"/>
    <property type="match status" value="1"/>
</dbReference>
<dbReference type="InterPro" id="IPR014818">
    <property type="entry name" value="Phage/plasmid_primase_P4_C"/>
</dbReference>
<dbReference type="InterPro" id="IPR045455">
    <property type="entry name" value="NrS-1_pol-like_helicase"/>
</dbReference>
<dbReference type="Gene3D" id="3.40.50.300">
    <property type="entry name" value="P-loop containing nucleotide triphosphate hydrolases"/>
    <property type="match status" value="1"/>
</dbReference>
<dbReference type="PANTHER" id="PTHR35372:SF2">
    <property type="entry name" value="SF3 HELICASE DOMAIN-CONTAINING PROTEIN"/>
    <property type="match status" value="1"/>
</dbReference>
<name>A0A7W6MKB0_9HYPH</name>